<evidence type="ECO:0000256" key="1">
    <source>
        <dbReference type="SAM" id="MobiDB-lite"/>
    </source>
</evidence>
<accession>A0A8T0RMR8</accession>
<reference evidence="2" key="1">
    <citation type="submission" date="2020-05" db="EMBL/GenBank/DDBJ databases">
        <title>WGS assembly of Panicum virgatum.</title>
        <authorList>
            <person name="Lovell J.T."/>
            <person name="Jenkins J."/>
            <person name="Shu S."/>
            <person name="Juenger T.E."/>
            <person name="Schmutz J."/>
        </authorList>
    </citation>
    <scope>NUCLEOTIDE SEQUENCE</scope>
    <source>
        <strain evidence="2">AP13</strain>
    </source>
</reference>
<protein>
    <submittedName>
        <fullName evidence="2">Uncharacterized protein</fullName>
    </submittedName>
</protein>
<proteinExistence type="predicted"/>
<evidence type="ECO:0000313" key="3">
    <source>
        <dbReference type="Proteomes" id="UP000823388"/>
    </source>
</evidence>
<dbReference type="Proteomes" id="UP000823388">
    <property type="component" value="Chromosome 5N"/>
</dbReference>
<evidence type="ECO:0000313" key="2">
    <source>
        <dbReference type="EMBL" id="KAG2586724.1"/>
    </source>
</evidence>
<name>A0A8T0RMR8_PANVG</name>
<feature type="compositionally biased region" description="Low complexity" evidence="1">
    <location>
        <begin position="54"/>
        <end position="67"/>
    </location>
</feature>
<feature type="compositionally biased region" description="Basic residues" evidence="1">
    <location>
        <begin position="119"/>
        <end position="130"/>
    </location>
</feature>
<dbReference type="EMBL" id="CM029046">
    <property type="protein sequence ID" value="KAG2586724.1"/>
    <property type="molecule type" value="Genomic_DNA"/>
</dbReference>
<feature type="region of interest" description="Disordered" evidence="1">
    <location>
        <begin position="114"/>
        <end position="144"/>
    </location>
</feature>
<keyword evidence="3" id="KW-1185">Reference proteome</keyword>
<comment type="caution">
    <text evidence="2">The sequence shown here is derived from an EMBL/GenBank/DDBJ whole genome shotgun (WGS) entry which is preliminary data.</text>
</comment>
<gene>
    <name evidence="2" type="ORF">PVAP13_5NG072881</name>
</gene>
<sequence>MGDWATEYPVPVTDSPPPPFYSVSVAQRGRRHAWGATDEWFGPLDSSPPRRAHACPAPHGRAPSPRAAPLLARSIPAGIRRPTCHFYNINQSWLDRIGSASLTPPLFLFYPASPSQRGPSRHRHHHHHHHETAARCPPATEPVSPPLTLSLSSKQVVLSRRSSARLQLRPDPAPFPPFAGAVPPCVLCLLAALVSAGQGGGCRCSGWSVPSFPSSRGCEGRSARGSLRASFFLLADC</sequence>
<dbReference type="AlphaFoldDB" id="A0A8T0RMR8"/>
<feature type="region of interest" description="Disordered" evidence="1">
    <location>
        <begin position="42"/>
        <end position="67"/>
    </location>
</feature>
<organism evidence="2 3">
    <name type="scientific">Panicum virgatum</name>
    <name type="common">Blackwell switchgrass</name>
    <dbReference type="NCBI Taxonomy" id="38727"/>
    <lineage>
        <taxon>Eukaryota</taxon>
        <taxon>Viridiplantae</taxon>
        <taxon>Streptophyta</taxon>
        <taxon>Embryophyta</taxon>
        <taxon>Tracheophyta</taxon>
        <taxon>Spermatophyta</taxon>
        <taxon>Magnoliopsida</taxon>
        <taxon>Liliopsida</taxon>
        <taxon>Poales</taxon>
        <taxon>Poaceae</taxon>
        <taxon>PACMAD clade</taxon>
        <taxon>Panicoideae</taxon>
        <taxon>Panicodae</taxon>
        <taxon>Paniceae</taxon>
        <taxon>Panicinae</taxon>
        <taxon>Panicum</taxon>
        <taxon>Panicum sect. Hiantes</taxon>
    </lineage>
</organism>